<dbReference type="AlphaFoldDB" id="A0A7M5WVX7"/>
<evidence type="ECO:0000313" key="12">
    <source>
        <dbReference type="Proteomes" id="UP000594262"/>
    </source>
</evidence>
<evidence type="ECO:0000256" key="8">
    <source>
        <dbReference type="ARBA" id="ARBA00043031"/>
    </source>
</evidence>
<dbReference type="InterPro" id="IPR051975">
    <property type="entry name" value="mtLSU_mL45"/>
</dbReference>
<dbReference type="GO" id="GO:0005840">
    <property type="term" value="C:ribosome"/>
    <property type="evidence" value="ECO:0007669"/>
    <property type="project" value="UniProtKB-KW"/>
</dbReference>
<dbReference type="SUPFAM" id="SSF54427">
    <property type="entry name" value="NTF2-like"/>
    <property type="match status" value="1"/>
</dbReference>
<dbReference type="Proteomes" id="UP000594262">
    <property type="component" value="Unplaced"/>
</dbReference>
<evidence type="ECO:0000256" key="4">
    <source>
        <dbReference type="ARBA" id="ARBA00023128"/>
    </source>
</evidence>
<comment type="similarity">
    <text evidence="6">Belongs to the mitochondrion-specific ribosomal protein mL45 family.</text>
</comment>
<dbReference type="PANTHER" id="PTHR28554">
    <property type="entry name" value="39S RIBOSOMAL PROTEIN L45, MITOCHONDRIAL"/>
    <property type="match status" value="1"/>
</dbReference>
<dbReference type="RefSeq" id="XP_066932443.1">
    <property type="nucleotide sequence ID" value="XM_067076342.1"/>
</dbReference>
<sequence length="304" mass="34830">MVLVSFQSLTRTSVLFTNKANSTILIRNIEKCFICADIANSKRYKAKWNSKFPKNDGISRMEKLAEKLNPPMSDREKNVPLPPDMGTKVDSTNQIFSSYIPVEKRSSMVSRQGVSQRWEAFKAMLMSTYGVAMIKRKVSFKAVDFSKFAQQKYIEVNEALQKNEKTRDIVMKENATLMIGRALKTQYQNPGKTLEWKFIQEVDRPRVVHARVASVFDKENLYAQVTVRMHTQQILAIKDRYNRTVMGDSKKGRKVIDYVVFERHLADPYGRWRICGKLNHPKPENQKALTTSSSSSAQNTAATS</sequence>
<dbReference type="Gene3D" id="3.10.450.240">
    <property type="match status" value="1"/>
</dbReference>
<evidence type="ECO:0000259" key="10">
    <source>
        <dbReference type="SMART" id="SM00978"/>
    </source>
</evidence>
<evidence type="ECO:0000256" key="5">
    <source>
        <dbReference type="ARBA" id="ARBA00023274"/>
    </source>
</evidence>
<name>A0A7M5WVX7_9CNID</name>
<dbReference type="PANTHER" id="PTHR28554:SF1">
    <property type="entry name" value="LARGE RIBOSOMAL SUBUNIT PROTEIN ML45"/>
    <property type="match status" value="1"/>
</dbReference>
<dbReference type="InterPro" id="IPR032710">
    <property type="entry name" value="NTF2-like_dom_sf"/>
</dbReference>
<feature type="region of interest" description="Disordered" evidence="9">
    <location>
        <begin position="283"/>
        <end position="304"/>
    </location>
</feature>
<comment type="subcellular location">
    <subcellularLocation>
        <location evidence="1">Mitochondrion</location>
    </subcellularLocation>
</comment>
<evidence type="ECO:0000256" key="1">
    <source>
        <dbReference type="ARBA" id="ARBA00004173"/>
    </source>
</evidence>
<accession>A0A7M5WVX7</accession>
<dbReference type="EnsemblMetazoa" id="CLYHEMT013940.1">
    <property type="protein sequence ID" value="CLYHEMP013940.1"/>
    <property type="gene ID" value="CLYHEMG013940"/>
</dbReference>
<organism evidence="11 12">
    <name type="scientific">Clytia hemisphaerica</name>
    <dbReference type="NCBI Taxonomy" id="252671"/>
    <lineage>
        <taxon>Eukaryota</taxon>
        <taxon>Metazoa</taxon>
        <taxon>Cnidaria</taxon>
        <taxon>Hydrozoa</taxon>
        <taxon>Hydroidolina</taxon>
        <taxon>Leptothecata</taxon>
        <taxon>Obeliida</taxon>
        <taxon>Clytiidae</taxon>
        <taxon>Clytia</taxon>
    </lineage>
</organism>
<evidence type="ECO:0000256" key="7">
    <source>
        <dbReference type="ARBA" id="ARBA00039448"/>
    </source>
</evidence>
<feature type="compositionally biased region" description="Low complexity" evidence="9">
    <location>
        <begin position="288"/>
        <end position="304"/>
    </location>
</feature>
<dbReference type="OrthoDB" id="19619at2759"/>
<evidence type="ECO:0000256" key="3">
    <source>
        <dbReference type="ARBA" id="ARBA00022980"/>
    </source>
</evidence>
<proteinExistence type="inferred from homology"/>
<keyword evidence="12" id="KW-1185">Reference proteome</keyword>
<dbReference type="Pfam" id="PF04280">
    <property type="entry name" value="Tim44"/>
    <property type="match status" value="1"/>
</dbReference>
<evidence type="ECO:0000313" key="11">
    <source>
        <dbReference type="EnsemblMetazoa" id="CLYHEMP013940.1"/>
    </source>
</evidence>
<dbReference type="InterPro" id="IPR007379">
    <property type="entry name" value="Tim44-like_dom"/>
</dbReference>
<evidence type="ECO:0000256" key="9">
    <source>
        <dbReference type="SAM" id="MobiDB-lite"/>
    </source>
</evidence>
<protein>
    <recommendedName>
        <fullName evidence="7">Large ribosomal subunit protein mL45</fullName>
    </recommendedName>
    <alternativeName>
        <fullName evidence="8">39S ribosomal protein L45, mitochondrial</fullName>
    </alternativeName>
</protein>
<dbReference type="SMART" id="SM00978">
    <property type="entry name" value="Tim44"/>
    <property type="match status" value="1"/>
</dbReference>
<dbReference type="GO" id="GO:1990904">
    <property type="term" value="C:ribonucleoprotein complex"/>
    <property type="evidence" value="ECO:0007669"/>
    <property type="project" value="UniProtKB-KW"/>
</dbReference>
<reference evidence="11" key="1">
    <citation type="submission" date="2021-01" db="UniProtKB">
        <authorList>
            <consortium name="EnsemblMetazoa"/>
        </authorList>
    </citation>
    <scope>IDENTIFICATION</scope>
</reference>
<evidence type="ECO:0000256" key="6">
    <source>
        <dbReference type="ARBA" id="ARBA00038073"/>
    </source>
</evidence>
<evidence type="ECO:0000256" key="2">
    <source>
        <dbReference type="ARBA" id="ARBA00022946"/>
    </source>
</evidence>
<keyword evidence="4" id="KW-0496">Mitochondrion</keyword>
<dbReference type="GO" id="GO:0005739">
    <property type="term" value="C:mitochondrion"/>
    <property type="evidence" value="ECO:0007669"/>
    <property type="project" value="UniProtKB-SubCell"/>
</dbReference>
<keyword evidence="2" id="KW-0809">Transit peptide</keyword>
<dbReference type="GeneID" id="136820103"/>
<keyword evidence="5" id="KW-0687">Ribonucleoprotein</keyword>
<keyword evidence="3" id="KW-0689">Ribosomal protein</keyword>
<feature type="domain" description="Tim44-like" evidence="10">
    <location>
        <begin position="126"/>
        <end position="279"/>
    </location>
</feature>